<dbReference type="SUPFAM" id="SSF88697">
    <property type="entry name" value="PUA domain-like"/>
    <property type="match status" value="1"/>
</dbReference>
<name>A0ABR2ZY43_9AGAR</name>
<keyword evidence="5" id="KW-1185">Reference proteome</keyword>
<accession>A0ABR2ZY43</accession>
<keyword evidence="1 2" id="KW-0539">Nucleus</keyword>
<dbReference type="Proteomes" id="UP001437256">
    <property type="component" value="Unassembled WGS sequence"/>
</dbReference>
<dbReference type="InterPro" id="IPR003105">
    <property type="entry name" value="SRA_YDG"/>
</dbReference>
<gene>
    <name evidence="4" type="ORF">AAF712_006699</name>
</gene>
<feature type="domain" description="YDG" evidence="3">
    <location>
        <begin position="32"/>
        <end position="204"/>
    </location>
</feature>
<evidence type="ECO:0000256" key="2">
    <source>
        <dbReference type="PROSITE-ProRule" id="PRU00358"/>
    </source>
</evidence>
<dbReference type="InterPro" id="IPR036987">
    <property type="entry name" value="SRA-YDG_sf"/>
</dbReference>
<protein>
    <recommendedName>
        <fullName evidence="3">YDG domain-containing protein</fullName>
    </recommendedName>
</protein>
<comment type="subcellular location">
    <subcellularLocation>
        <location evidence="2">Nucleus</location>
    </subcellularLocation>
</comment>
<dbReference type="PROSITE" id="PS51015">
    <property type="entry name" value="YDG"/>
    <property type="match status" value="1"/>
</dbReference>
<comment type="caution">
    <text evidence="4">The sequence shown here is derived from an EMBL/GenBank/DDBJ whole genome shotgun (WGS) entry which is preliminary data.</text>
</comment>
<dbReference type="Gene3D" id="2.30.280.10">
    <property type="entry name" value="SRA-YDG"/>
    <property type="match status" value="1"/>
</dbReference>
<dbReference type="InterPro" id="IPR015947">
    <property type="entry name" value="PUA-like_sf"/>
</dbReference>
<dbReference type="PANTHER" id="PTHR14140:SF27">
    <property type="entry name" value="OS04G0289800 PROTEIN"/>
    <property type="match status" value="1"/>
</dbReference>
<proteinExistence type="predicted"/>
<organism evidence="4 5">
    <name type="scientific">Marasmius tenuissimus</name>
    <dbReference type="NCBI Taxonomy" id="585030"/>
    <lineage>
        <taxon>Eukaryota</taxon>
        <taxon>Fungi</taxon>
        <taxon>Dikarya</taxon>
        <taxon>Basidiomycota</taxon>
        <taxon>Agaricomycotina</taxon>
        <taxon>Agaricomycetes</taxon>
        <taxon>Agaricomycetidae</taxon>
        <taxon>Agaricales</taxon>
        <taxon>Marasmiineae</taxon>
        <taxon>Marasmiaceae</taxon>
        <taxon>Marasmius</taxon>
    </lineage>
</organism>
<evidence type="ECO:0000313" key="5">
    <source>
        <dbReference type="Proteomes" id="UP001437256"/>
    </source>
</evidence>
<dbReference type="EMBL" id="JBBXMP010000037">
    <property type="protein sequence ID" value="KAL0066268.1"/>
    <property type="molecule type" value="Genomic_DNA"/>
</dbReference>
<evidence type="ECO:0000259" key="3">
    <source>
        <dbReference type="PROSITE" id="PS51015"/>
    </source>
</evidence>
<dbReference type="Pfam" id="PF02182">
    <property type="entry name" value="SAD_SRA"/>
    <property type="match status" value="1"/>
</dbReference>
<reference evidence="4 5" key="1">
    <citation type="submission" date="2024-05" db="EMBL/GenBank/DDBJ databases">
        <title>A draft genome resource for the thread blight pathogen Marasmius tenuissimus strain MS-2.</title>
        <authorList>
            <person name="Yulfo-Soto G.E."/>
            <person name="Baruah I.K."/>
            <person name="Amoako-Attah I."/>
            <person name="Bukari Y."/>
            <person name="Meinhardt L.W."/>
            <person name="Bailey B.A."/>
            <person name="Cohen S.P."/>
        </authorList>
    </citation>
    <scope>NUCLEOTIDE SEQUENCE [LARGE SCALE GENOMIC DNA]</scope>
    <source>
        <strain evidence="4 5">MS-2</strain>
    </source>
</reference>
<sequence length="204" mass="22963">MATERLRKQLAENRWFYPAGLPQETPTGASYFSRPSVKVGTLFSKREDVKNARLHNHNFAGIAHREGRAFAIVLSGGYEDDEDHGDVILYTGTGGQKDPFSSSGQAQTFDQTFDDAANKALQQSFMNKISIRVIRRGGKDTKHSKYAPILPAGQNQIYRYDGLYDIKEVNALSIAFHPTTERNLKCREDKGKAGFKICRFRLEV</sequence>
<dbReference type="PANTHER" id="PTHR14140">
    <property type="entry name" value="E3 UBIQUITIN-PROTEIN LIGASE UHRF-RELATED"/>
    <property type="match status" value="1"/>
</dbReference>
<dbReference type="SMART" id="SM00466">
    <property type="entry name" value="SRA"/>
    <property type="match status" value="1"/>
</dbReference>
<dbReference type="InterPro" id="IPR045134">
    <property type="entry name" value="UHRF1/2-like"/>
</dbReference>
<evidence type="ECO:0000256" key="1">
    <source>
        <dbReference type="ARBA" id="ARBA00023242"/>
    </source>
</evidence>
<evidence type="ECO:0000313" key="4">
    <source>
        <dbReference type="EMBL" id="KAL0066268.1"/>
    </source>
</evidence>